<keyword evidence="2" id="KW-1185">Reference proteome</keyword>
<name>W4VFF2_9BACI</name>
<evidence type="ECO:0000313" key="1">
    <source>
        <dbReference type="EMBL" id="GAE92140.1"/>
    </source>
</evidence>
<evidence type="ECO:0000313" key="2">
    <source>
        <dbReference type="Proteomes" id="UP000019102"/>
    </source>
</evidence>
<dbReference type="AlphaFoldDB" id="W4VFF2"/>
<organism evidence="1 2">
    <name type="scientific">Gracilibacillus boraciitolerans JCM 21714</name>
    <dbReference type="NCBI Taxonomy" id="1298598"/>
    <lineage>
        <taxon>Bacteria</taxon>
        <taxon>Bacillati</taxon>
        <taxon>Bacillota</taxon>
        <taxon>Bacilli</taxon>
        <taxon>Bacillales</taxon>
        <taxon>Bacillaceae</taxon>
        <taxon>Gracilibacillus</taxon>
    </lineage>
</organism>
<reference evidence="1 2" key="1">
    <citation type="journal article" date="2014" name="Genome Announc.">
        <title>Draft Genome Sequence of the Boron-Tolerant and Moderately Halotolerant Bacterium Gracilibacillus boraciitolerans JCM 21714T.</title>
        <authorList>
            <person name="Ahmed I."/>
            <person name="Oshima K."/>
            <person name="Suda W."/>
            <person name="Kitamura K."/>
            <person name="Iida T."/>
            <person name="Ohmori Y."/>
            <person name="Fujiwara T."/>
            <person name="Hattori M."/>
            <person name="Ohkuma M."/>
        </authorList>
    </citation>
    <scope>NUCLEOTIDE SEQUENCE [LARGE SCALE GENOMIC DNA]</scope>
    <source>
        <strain evidence="1 2">JCM 21714</strain>
    </source>
</reference>
<dbReference type="RefSeq" id="WP_052000384.1">
    <property type="nucleotide sequence ID" value="NZ_BAVS01000003.1"/>
</dbReference>
<sequence length="194" mass="23126">MTVFYPYRFKLPYESVDALSLIKVAGGCNFVGYYVYHGGGSNPKGKQIPYLNENVTPKISYDYQAPIGGEFGQTRASYHRLKRQHLFYQRYQDRLSKMRTILAHEPETFHPEDVETLRFAIREHHQSGFLFINNFQDHVKTQKQNDFSITLKWDNHKLRIPETGGVYPSTKMKMLFYLFIFRWRELRFNMLRHS</sequence>
<dbReference type="Proteomes" id="UP000019102">
    <property type="component" value="Unassembled WGS sequence"/>
</dbReference>
<comment type="caution">
    <text evidence="1">The sequence shown here is derived from an EMBL/GenBank/DDBJ whole genome shotgun (WGS) entry which is preliminary data.</text>
</comment>
<dbReference type="EMBL" id="BAVS01000003">
    <property type="protein sequence ID" value="GAE92140.1"/>
    <property type="molecule type" value="Genomic_DNA"/>
</dbReference>
<dbReference type="eggNOG" id="COG1874">
    <property type="taxonomic scope" value="Bacteria"/>
</dbReference>
<dbReference type="STRING" id="1298598.JCM21714_1122"/>
<proteinExistence type="predicted"/>
<gene>
    <name evidence="1" type="ORF">JCM21714_1122</name>
</gene>
<accession>W4VFF2</accession>
<dbReference type="Gene3D" id="3.20.20.80">
    <property type="entry name" value="Glycosidases"/>
    <property type="match status" value="1"/>
</dbReference>
<protein>
    <submittedName>
        <fullName evidence="1">Beta-galactosidase</fullName>
    </submittedName>
</protein>